<dbReference type="AlphaFoldDB" id="A0A822XZR6"/>
<gene>
    <name evidence="1" type="ORF">HUJ06_026707</name>
</gene>
<comment type="caution">
    <text evidence="1">The sequence shown here is derived from an EMBL/GenBank/DDBJ whole genome shotgun (WGS) entry which is preliminary data.</text>
</comment>
<sequence length="28" mass="3328">MGWSSFCERKGMFKINLMVTNIFDFLLV</sequence>
<evidence type="ECO:0000313" key="2">
    <source>
        <dbReference type="Proteomes" id="UP000607653"/>
    </source>
</evidence>
<name>A0A822XZR6_NELNU</name>
<protein>
    <submittedName>
        <fullName evidence="1">Uncharacterized protein</fullName>
    </submittedName>
</protein>
<proteinExistence type="predicted"/>
<evidence type="ECO:0000313" key="1">
    <source>
        <dbReference type="EMBL" id="DAD25243.1"/>
    </source>
</evidence>
<accession>A0A822XZR6</accession>
<dbReference type="EMBL" id="DUZY01000001">
    <property type="protein sequence ID" value="DAD25243.1"/>
    <property type="molecule type" value="Genomic_DNA"/>
</dbReference>
<dbReference type="Proteomes" id="UP000607653">
    <property type="component" value="Unassembled WGS sequence"/>
</dbReference>
<organism evidence="1 2">
    <name type="scientific">Nelumbo nucifera</name>
    <name type="common">Sacred lotus</name>
    <dbReference type="NCBI Taxonomy" id="4432"/>
    <lineage>
        <taxon>Eukaryota</taxon>
        <taxon>Viridiplantae</taxon>
        <taxon>Streptophyta</taxon>
        <taxon>Embryophyta</taxon>
        <taxon>Tracheophyta</taxon>
        <taxon>Spermatophyta</taxon>
        <taxon>Magnoliopsida</taxon>
        <taxon>Proteales</taxon>
        <taxon>Nelumbonaceae</taxon>
        <taxon>Nelumbo</taxon>
    </lineage>
</organism>
<reference evidence="1 2" key="1">
    <citation type="journal article" date="2020" name="Mol. Biol. Evol.">
        <title>Distinct Expression and Methylation Patterns for Genes with Different Fates following a Single Whole-Genome Duplication in Flowering Plants.</title>
        <authorList>
            <person name="Shi T."/>
            <person name="Rahmani R.S."/>
            <person name="Gugger P.F."/>
            <person name="Wang M."/>
            <person name="Li H."/>
            <person name="Zhang Y."/>
            <person name="Li Z."/>
            <person name="Wang Q."/>
            <person name="Van de Peer Y."/>
            <person name="Marchal K."/>
            <person name="Chen J."/>
        </authorList>
    </citation>
    <scope>NUCLEOTIDE SEQUENCE [LARGE SCALE GENOMIC DNA]</scope>
    <source>
        <tissue evidence="1">Leaf</tissue>
    </source>
</reference>
<keyword evidence="2" id="KW-1185">Reference proteome</keyword>